<name>A0A8S2SV76_9BILA</name>
<dbReference type="Pfam" id="PF00531">
    <property type="entry name" value="Death"/>
    <property type="match status" value="1"/>
</dbReference>
<sequence length="236" mass="27067">MKKDFLQHFPRSKSDHDAIPFGHFIMVMFWLDGASLDAKLAGVFLYLNNGGPITAPMIAVLLRYLYTDVKDSEIKPLSIQCMKQLGSNENGELNQKQFVEGVKRLIPRDELEEILGFNIVPAKLLDEVNRLPSPELSVTNPRSKLNFQDYDLISNDELQKISLRASRKNWPKLAYKLGFLEYDVEAYQELKNYDSEATIYALLQIWREEEGDTATKQRLREALSESGLDELIPILN</sequence>
<dbReference type="Gene3D" id="1.10.533.10">
    <property type="entry name" value="Death Domain, Fas"/>
    <property type="match status" value="1"/>
</dbReference>
<dbReference type="PROSITE" id="PS50017">
    <property type="entry name" value="DEATH_DOMAIN"/>
    <property type="match status" value="1"/>
</dbReference>
<gene>
    <name evidence="2" type="ORF">BYL167_LOCUS25582</name>
</gene>
<dbReference type="SUPFAM" id="SSF47986">
    <property type="entry name" value="DEATH domain"/>
    <property type="match status" value="1"/>
</dbReference>
<dbReference type="GO" id="GO:0007165">
    <property type="term" value="P:signal transduction"/>
    <property type="evidence" value="ECO:0007669"/>
    <property type="project" value="InterPro"/>
</dbReference>
<dbReference type="Proteomes" id="UP000681967">
    <property type="component" value="Unassembled WGS sequence"/>
</dbReference>
<dbReference type="InterPro" id="IPR000488">
    <property type="entry name" value="Death_dom"/>
</dbReference>
<dbReference type="CDD" id="cd01670">
    <property type="entry name" value="Death"/>
    <property type="match status" value="1"/>
</dbReference>
<comment type="caution">
    <text evidence="2">The sequence shown here is derived from an EMBL/GenBank/DDBJ whole genome shotgun (WGS) entry which is preliminary data.</text>
</comment>
<feature type="domain" description="Death" evidence="1">
    <location>
        <begin position="169"/>
        <end position="236"/>
    </location>
</feature>
<evidence type="ECO:0000313" key="2">
    <source>
        <dbReference type="EMBL" id="CAF4251862.1"/>
    </source>
</evidence>
<evidence type="ECO:0000313" key="3">
    <source>
        <dbReference type="Proteomes" id="UP000681967"/>
    </source>
</evidence>
<reference evidence="2" key="1">
    <citation type="submission" date="2021-02" db="EMBL/GenBank/DDBJ databases">
        <authorList>
            <person name="Nowell W R."/>
        </authorList>
    </citation>
    <scope>NUCLEOTIDE SEQUENCE</scope>
</reference>
<dbReference type="InterPro" id="IPR011029">
    <property type="entry name" value="DEATH-like_dom_sf"/>
</dbReference>
<evidence type="ECO:0000259" key="1">
    <source>
        <dbReference type="PROSITE" id="PS50017"/>
    </source>
</evidence>
<proteinExistence type="predicted"/>
<dbReference type="AlphaFoldDB" id="A0A8S2SV76"/>
<organism evidence="2 3">
    <name type="scientific">Rotaria magnacalcarata</name>
    <dbReference type="NCBI Taxonomy" id="392030"/>
    <lineage>
        <taxon>Eukaryota</taxon>
        <taxon>Metazoa</taxon>
        <taxon>Spiralia</taxon>
        <taxon>Gnathifera</taxon>
        <taxon>Rotifera</taxon>
        <taxon>Eurotatoria</taxon>
        <taxon>Bdelloidea</taxon>
        <taxon>Philodinida</taxon>
        <taxon>Philodinidae</taxon>
        <taxon>Rotaria</taxon>
    </lineage>
</organism>
<protein>
    <recommendedName>
        <fullName evidence="1">Death domain-containing protein</fullName>
    </recommendedName>
</protein>
<accession>A0A8S2SV76</accession>
<dbReference type="EMBL" id="CAJOBH010026346">
    <property type="protein sequence ID" value="CAF4251862.1"/>
    <property type="molecule type" value="Genomic_DNA"/>
</dbReference>